<accession>A0A1Q9JJ11</accession>
<dbReference type="Proteomes" id="UP000187404">
    <property type="component" value="Unassembled WGS sequence"/>
</dbReference>
<evidence type="ECO:0000313" key="2">
    <source>
        <dbReference type="Proteomes" id="UP000187404"/>
    </source>
</evidence>
<protein>
    <submittedName>
        <fullName evidence="1">Uncharacterized protein</fullName>
    </submittedName>
</protein>
<keyword evidence="2" id="KW-1185">Reference proteome</keyword>
<dbReference type="RefSeq" id="WP_075713571.1">
    <property type="nucleotide sequence ID" value="NZ_MJIE01000001.1"/>
</dbReference>
<sequence>MKQIILSVTVYLNVRLPLALLQPEPADAPTGPEPEAHACQGRGGCGRRCCRWPGKLQLFREFD</sequence>
<gene>
    <name evidence="1" type="ORF">BHK98_08995</name>
</gene>
<dbReference type="AlphaFoldDB" id="A0A1Q9JJ11"/>
<name>A0A1Q9JJ11_9FIRM</name>
<dbReference type="STRING" id="1261640.BHK98_08995"/>
<dbReference type="EMBL" id="MJIE01000001">
    <property type="protein sequence ID" value="OLR56190.1"/>
    <property type="molecule type" value="Genomic_DNA"/>
</dbReference>
<evidence type="ECO:0000313" key="1">
    <source>
        <dbReference type="EMBL" id="OLR56190.1"/>
    </source>
</evidence>
<proteinExistence type="predicted"/>
<organism evidence="1 2">
    <name type="scientific">Hornefia porci</name>
    <dbReference type="NCBI Taxonomy" id="2652292"/>
    <lineage>
        <taxon>Bacteria</taxon>
        <taxon>Bacillati</taxon>
        <taxon>Bacillota</taxon>
        <taxon>Clostridia</taxon>
        <taxon>Peptostreptococcales</taxon>
        <taxon>Anaerovoracaceae</taxon>
        <taxon>Hornefia</taxon>
    </lineage>
</organism>
<comment type="caution">
    <text evidence="1">The sequence shown here is derived from an EMBL/GenBank/DDBJ whole genome shotgun (WGS) entry which is preliminary data.</text>
</comment>
<reference evidence="1 2" key="1">
    <citation type="journal article" date="2016" name="Appl. Environ. Microbiol.">
        <title>Function and Phylogeny of Bacterial Butyryl Coenzyme A:Acetate Transferases and Their Diversity in the Proximal Colon of Swine.</title>
        <authorList>
            <person name="Trachsel J."/>
            <person name="Bayles D.O."/>
            <person name="Looft T."/>
            <person name="Levine U.Y."/>
            <person name="Allen H.K."/>
        </authorList>
    </citation>
    <scope>NUCLEOTIDE SEQUENCE [LARGE SCALE GENOMIC DNA]</scope>
    <source>
        <strain evidence="1 2">68-3-10</strain>
    </source>
</reference>